<evidence type="ECO:0000313" key="2">
    <source>
        <dbReference type="EMBL" id="EOS02685.1"/>
    </source>
</evidence>
<dbReference type="HOGENOM" id="CLU_2803693_0_0_10"/>
<sequence>MEIILIIGVITGLALIILWKLGEQLNKGCIITLLVIILLGFLISSVGQCVSSSNTKEDNWMDNLHRP</sequence>
<feature type="transmembrane region" description="Helical" evidence="1">
    <location>
        <begin position="6"/>
        <end position="22"/>
    </location>
</feature>
<comment type="caution">
    <text evidence="2">The sequence shown here is derived from an EMBL/GenBank/DDBJ whole genome shotgun (WGS) entry which is preliminary data.</text>
</comment>
<keyword evidence="1" id="KW-0472">Membrane</keyword>
<keyword evidence="1" id="KW-1133">Transmembrane helix</keyword>
<proteinExistence type="predicted"/>
<name>R9HNE2_BACT4</name>
<accession>R9HNE2</accession>
<keyword evidence="1" id="KW-0812">Transmembrane</keyword>
<protein>
    <submittedName>
        <fullName evidence="2">Uncharacterized protein</fullName>
    </submittedName>
</protein>
<dbReference type="Proteomes" id="UP000014207">
    <property type="component" value="Unassembled WGS sequence"/>
</dbReference>
<gene>
    <name evidence="2" type="ORF">C799_00737</name>
</gene>
<reference evidence="2 3" key="1">
    <citation type="submission" date="2013-04" db="EMBL/GenBank/DDBJ databases">
        <title>The Genome Sequence of Bacteroides thetaiotaomicron dnLKV9.</title>
        <authorList>
            <consortium name="The Broad Institute Genomics Platform"/>
            <consortium name="The Broad Institute Genome Sequencing Center for Infectious Disease"/>
            <person name="Earl A."/>
            <person name="Xavier R."/>
            <person name="Kuhn K."/>
            <person name="Stappenbeck T."/>
            <person name="Walker B."/>
            <person name="Young S."/>
            <person name="Zeng Q."/>
            <person name="Gargeya S."/>
            <person name="Fitzgerald M."/>
            <person name="Haas B."/>
            <person name="Abouelleil A."/>
            <person name="Allen A.W."/>
            <person name="Alvarado L."/>
            <person name="Arachchi H.M."/>
            <person name="Berlin A.M."/>
            <person name="Chapman S.B."/>
            <person name="Gainer-Dewar J."/>
            <person name="Goldberg J."/>
            <person name="Griggs A."/>
            <person name="Gujja S."/>
            <person name="Hansen M."/>
            <person name="Howarth C."/>
            <person name="Imamovic A."/>
            <person name="Ireland A."/>
            <person name="Larimer J."/>
            <person name="McCowan C."/>
            <person name="Murphy C."/>
            <person name="Pearson M."/>
            <person name="Poon T.W."/>
            <person name="Priest M."/>
            <person name="Roberts A."/>
            <person name="Saif S."/>
            <person name="Shea T."/>
            <person name="Sisk P."/>
            <person name="Sykes S."/>
            <person name="Wortman J."/>
            <person name="Nusbaum C."/>
            <person name="Birren B."/>
        </authorList>
    </citation>
    <scope>NUCLEOTIDE SEQUENCE [LARGE SCALE GENOMIC DNA]</scope>
    <source>
        <strain evidence="3">dnLKV9</strain>
    </source>
</reference>
<feature type="transmembrane region" description="Helical" evidence="1">
    <location>
        <begin position="29"/>
        <end position="47"/>
    </location>
</feature>
<dbReference type="AlphaFoldDB" id="R9HNE2"/>
<organism evidence="2 3">
    <name type="scientific">Bacteroides thetaiotaomicron dnLKV9</name>
    <dbReference type="NCBI Taxonomy" id="1235785"/>
    <lineage>
        <taxon>Bacteria</taxon>
        <taxon>Pseudomonadati</taxon>
        <taxon>Bacteroidota</taxon>
        <taxon>Bacteroidia</taxon>
        <taxon>Bacteroidales</taxon>
        <taxon>Bacteroidaceae</taxon>
        <taxon>Bacteroides</taxon>
    </lineage>
</organism>
<evidence type="ECO:0000313" key="3">
    <source>
        <dbReference type="Proteomes" id="UP000014207"/>
    </source>
</evidence>
<dbReference type="RefSeq" id="WP_016267329.1">
    <property type="nucleotide sequence ID" value="NZ_KE159459.1"/>
</dbReference>
<evidence type="ECO:0000256" key="1">
    <source>
        <dbReference type="SAM" id="Phobius"/>
    </source>
</evidence>
<dbReference type="EMBL" id="ASSM01000005">
    <property type="protein sequence ID" value="EOS02685.1"/>
    <property type="molecule type" value="Genomic_DNA"/>
</dbReference>